<dbReference type="EMBL" id="CM042023">
    <property type="protein sequence ID" value="KAI3812443.1"/>
    <property type="molecule type" value="Genomic_DNA"/>
</dbReference>
<accession>A0ACB9IXM9</accession>
<name>A0ACB9IXM9_9ASTR</name>
<gene>
    <name evidence="1" type="ORF">L1987_17152</name>
</gene>
<comment type="caution">
    <text evidence="1">The sequence shown here is derived from an EMBL/GenBank/DDBJ whole genome shotgun (WGS) entry which is preliminary data.</text>
</comment>
<reference evidence="2" key="1">
    <citation type="journal article" date="2022" name="Mol. Ecol. Resour.">
        <title>The genomes of chicory, endive, great burdock and yacon provide insights into Asteraceae palaeo-polyploidization history and plant inulin production.</title>
        <authorList>
            <person name="Fan W."/>
            <person name="Wang S."/>
            <person name="Wang H."/>
            <person name="Wang A."/>
            <person name="Jiang F."/>
            <person name="Liu H."/>
            <person name="Zhao H."/>
            <person name="Xu D."/>
            <person name="Zhang Y."/>
        </authorList>
    </citation>
    <scope>NUCLEOTIDE SEQUENCE [LARGE SCALE GENOMIC DNA]</scope>
    <source>
        <strain evidence="2">cv. Yunnan</strain>
    </source>
</reference>
<organism evidence="1 2">
    <name type="scientific">Smallanthus sonchifolius</name>
    <dbReference type="NCBI Taxonomy" id="185202"/>
    <lineage>
        <taxon>Eukaryota</taxon>
        <taxon>Viridiplantae</taxon>
        <taxon>Streptophyta</taxon>
        <taxon>Embryophyta</taxon>
        <taxon>Tracheophyta</taxon>
        <taxon>Spermatophyta</taxon>
        <taxon>Magnoliopsida</taxon>
        <taxon>eudicotyledons</taxon>
        <taxon>Gunneridae</taxon>
        <taxon>Pentapetalae</taxon>
        <taxon>asterids</taxon>
        <taxon>campanulids</taxon>
        <taxon>Asterales</taxon>
        <taxon>Asteraceae</taxon>
        <taxon>Asteroideae</taxon>
        <taxon>Heliantheae alliance</taxon>
        <taxon>Millerieae</taxon>
        <taxon>Smallanthus</taxon>
    </lineage>
</organism>
<proteinExistence type="predicted"/>
<keyword evidence="2" id="KW-1185">Reference proteome</keyword>
<evidence type="ECO:0000313" key="2">
    <source>
        <dbReference type="Proteomes" id="UP001056120"/>
    </source>
</evidence>
<dbReference type="Proteomes" id="UP001056120">
    <property type="component" value="Linkage Group LG06"/>
</dbReference>
<protein>
    <submittedName>
        <fullName evidence="1">Uncharacterized protein</fullName>
    </submittedName>
</protein>
<reference evidence="1 2" key="2">
    <citation type="journal article" date="2022" name="Mol. Ecol. Resour.">
        <title>The genomes of chicory, endive, great burdock and yacon provide insights into Asteraceae paleo-polyploidization history and plant inulin production.</title>
        <authorList>
            <person name="Fan W."/>
            <person name="Wang S."/>
            <person name="Wang H."/>
            <person name="Wang A."/>
            <person name="Jiang F."/>
            <person name="Liu H."/>
            <person name="Zhao H."/>
            <person name="Xu D."/>
            <person name="Zhang Y."/>
        </authorList>
    </citation>
    <scope>NUCLEOTIDE SEQUENCE [LARGE SCALE GENOMIC DNA]</scope>
    <source>
        <strain evidence="2">cv. Yunnan</strain>
        <tissue evidence="1">Leaves</tissue>
    </source>
</reference>
<evidence type="ECO:0000313" key="1">
    <source>
        <dbReference type="EMBL" id="KAI3812443.1"/>
    </source>
</evidence>
<sequence length="83" mass="9183">MTKISSTLLQKNLRILYHLQTFSHISFAKVHETNKWLDVSISDPHIAHNIVLAHSSSSKTPSNRSAKVEDQSDSSSTKGKAPV</sequence>